<keyword evidence="9" id="KW-1185">Reference proteome</keyword>
<dbReference type="Proteomes" id="UP001564626">
    <property type="component" value="Unassembled WGS sequence"/>
</dbReference>
<comment type="cofactor">
    <cofactor evidence="1">
        <name>FAD</name>
        <dbReference type="ChEBI" id="CHEBI:57692"/>
    </cofactor>
</comment>
<organism evidence="8 9">
    <name type="scientific">Saccharopolyspora cebuensis</name>
    <dbReference type="NCBI Taxonomy" id="418759"/>
    <lineage>
        <taxon>Bacteria</taxon>
        <taxon>Bacillati</taxon>
        <taxon>Actinomycetota</taxon>
        <taxon>Actinomycetes</taxon>
        <taxon>Pseudonocardiales</taxon>
        <taxon>Pseudonocardiaceae</taxon>
        <taxon>Saccharopolyspora</taxon>
    </lineage>
</organism>
<dbReference type="PROSITE" id="PS00677">
    <property type="entry name" value="DAO"/>
    <property type="match status" value="1"/>
</dbReference>
<evidence type="ECO:0000256" key="5">
    <source>
        <dbReference type="ARBA" id="ARBA00023002"/>
    </source>
</evidence>
<dbReference type="PANTHER" id="PTHR11530">
    <property type="entry name" value="D-AMINO ACID OXIDASE"/>
    <property type="match status" value="1"/>
</dbReference>
<feature type="domain" description="FAD dependent oxidoreductase" evidence="7">
    <location>
        <begin position="11"/>
        <end position="361"/>
    </location>
</feature>
<comment type="catalytic activity">
    <reaction evidence="6">
        <text>a D-alpha-amino acid + O2 + H2O = a 2-oxocarboxylate + H2O2 + NH4(+)</text>
        <dbReference type="Rhea" id="RHEA:21816"/>
        <dbReference type="ChEBI" id="CHEBI:15377"/>
        <dbReference type="ChEBI" id="CHEBI:15379"/>
        <dbReference type="ChEBI" id="CHEBI:16240"/>
        <dbReference type="ChEBI" id="CHEBI:28938"/>
        <dbReference type="ChEBI" id="CHEBI:35179"/>
        <dbReference type="ChEBI" id="CHEBI:59871"/>
        <dbReference type="EC" id="1.4.3.3"/>
    </reaction>
    <physiologicalReaction direction="left-to-right" evidence="6">
        <dbReference type="Rhea" id="RHEA:21817"/>
    </physiologicalReaction>
</comment>
<sequence length="374" mass="40686">MSTQAQTPAALVIGAGVIGLSTAITLRQHGWRVTVAAADSGPGIVSTVAGALWEWPPSVCGRHHDETLLEQSKSWAMVSYRQFQHLATHPEHTGVHLRPAVSYFHRPVDEQPLELAKMHEVAAHVPGFAHDPGLIDRHGINPRAGVLDAYQYTAPMVDTDRYNAWLRDQALATGVRLVPRRITGDLRDHESALLTEFDADVIVNCSGLGARELAGDTTLSPHRGALLWLRNDGTSMPRITTAHALANDPSSPQQDMVFIVPRGQDRLLVGGIVEDGTWNTDLTPDNYPPVRDMLRRCQEFLPALADAELDTDDPVRVGLRPFRRDNVRLETEAGTRIVHNYGHGGAGVTLSWGCADDATQLAHQLVGNTTAPAA</sequence>
<dbReference type="SUPFAM" id="SSF51971">
    <property type="entry name" value="Nucleotide-binding domain"/>
    <property type="match status" value="1"/>
</dbReference>
<evidence type="ECO:0000256" key="6">
    <source>
        <dbReference type="ARBA" id="ARBA00049547"/>
    </source>
</evidence>
<dbReference type="EC" id="1.-.-.-" evidence="8"/>
<dbReference type="InterPro" id="IPR023209">
    <property type="entry name" value="DAO"/>
</dbReference>
<dbReference type="InterPro" id="IPR006181">
    <property type="entry name" value="D-amino_acid_oxidase_CS"/>
</dbReference>
<name>A0ABV4CN31_9PSEU</name>
<dbReference type="Gene3D" id="3.30.9.10">
    <property type="entry name" value="D-Amino Acid Oxidase, subunit A, domain 2"/>
    <property type="match status" value="1"/>
</dbReference>
<dbReference type="PANTHER" id="PTHR11530:SF25">
    <property type="entry name" value="FAD DEPENDENT OXIDOREDUCTASE DOMAIN-CONTAINING PROTEIN"/>
    <property type="match status" value="1"/>
</dbReference>
<keyword evidence="5 8" id="KW-0560">Oxidoreductase</keyword>
<evidence type="ECO:0000256" key="3">
    <source>
        <dbReference type="ARBA" id="ARBA00022630"/>
    </source>
</evidence>
<reference evidence="8 9" key="1">
    <citation type="submission" date="2024-08" db="EMBL/GenBank/DDBJ databases">
        <title>Genome mining of Saccharopolyspora cebuensis PGLac3 from Nigerian medicinal plant.</title>
        <authorList>
            <person name="Ezeobiora C.E."/>
            <person name="Igbokwe N.H."/>
            <person name="Amin D.H."/>
            <person name="Mendie U.E."/>
        </authorList>
    </citation>
    <scope>NUCLEOTIDE SEQUENCE [LARGE SCALE GENOMIC DNA]</scope>
    <source>
        <strain evidence="8 9">PGLac3</strain>
    </source>
</reference>
<comment type="caution">
    <text evidence="8">The sequence shown here is derived from an EMBL/GenBank/DDBJ whole genome shotgun (WGS) entry which is preliminary data.</text>
</comment>
<evidence type="ECO:0000256" key="2">
    <source>
        <dbReference type="ARBA" id="ARBA00006730"/>
    </source>
</evidence>
<dbReference type="GO" id="GO:0016491">
    <property type="term" value="F:oxidoreductase activity"/>
    <property type="evidence" value="ECO:0007669"/>
    <property type="project" value="UniProtKB-KW"/>
</dbReference>
<evidence type="ECO:0000256" key="4">
    <source>
        <dbReference type="ARBA" id="ARBA00022827"/>
    </source>
</evidence>
<dbReference type="SUPFAM" id="SSF54373">
    <property type="entry name" value="FAD-linked reductases, C-terminal domain"/>
    <property type="match status" value="1"/>
</dbReference>
<keyword evidence="4" id="KW-0274">FAD</keyword>
<evidence type="ECO:0000256" key="1">
    <source>
        <dbReference type="ARBA" id="ARBA00001974"/>
    </source>
</evidence>
<dbReference type="InterPro" id="IPR006076">
    <property type="entry name" value="FAD-dep_OxRdtase"/>
</dbReference>
<dbReference type="RefSeq" id="WP_222131401.1">
    <property type="nucleotide sequence ID" value="NZ_JBGEHV010000058.1"/>
</dbReference>
<proteinExistence type="inferred from homology"/>
<protein>
    <submittedName>
        <fullName evidence="8">FAD-dependent oxidoreductase</fullName>
        <ecNumber evidence="8">1.-.-.-</ecNumber>
    </submittedName>
</protein>
<evidence type="ECO:0000259" key="7">
    <source>
        <dbReference type="Pfam" id="PF01266"/>
    </source>
</evidence>
<dbReference type="EMBL" id="JBGEHV010000058">
    <property type="protein sequence ID" value="MEY8042495.1"/>
    <property type="molecule type" value="Genomic_DNA"/>
</dbReference>
<evidence type="ECO:0000313" key="9">
    <source>
        <dbReference type="Proteomes" id="UP001564626"/>
    </source>
</evidence>
<gene>
    <name evidence="8" type="ORF">AB8O55_24080</name>
</gene>
<dbReference type="PIRSF" id="PIRSF000189">
    <property type="entry name" value="D-aa_oxidase"/>
    <property type="match status" value="1"/>
</dbReference>
<dbReference type="Pfam" id="PF01266">
    <property type="entry name" value="DAO"/>
    <property type="match status" value="1"/>
</dbReference>
<dbReference type="Gene3D" id="3.40.50.720">
    <property type="entry name" value="NAD(P)-binding Rossmann-like Domain"/>
    <property type="match status" value="1"/>
</dbReference>
<evidence type="ECO:0000313" key="8">
    <source>
        <dbReference type="EMBL" id="MEY8042495.1"/>
    </source>
</evidence>
<comment type="similarity">
    <text evidence="2">Belongs to the DAMOX/DASOX family.</text>
</comment>
<accession>A0ABV4CN31</accession>
<keyword evidence="3" id="KW-0285">Flavoprotein</keyword>